<evidence type="ECO:0000259" key="2">
    <source>
        <dbReference type="Pfam" id="PF08327"/>
    </source>
</evidence>
<accession>A0A853CSS8</accession>
<reference evidence="3 4" key="1">
    <citation type="submission" date="2020-07" db="EMBL/GenBank/DDBJ databases">
        <title>Sequencing the genomes of 1000 actinobacteria strains.</title>
        <authorList>
            <person name="Klenk H.-P."/>
        </authorList>
    </citation>
    <scope>NUCLEOTIDE SEQUENCE [LARGE SCALE GENOMIC DNA]</scope>
    <source>
        <strain evidence="3 4">DSM 15165</strain>
    </source>
</reference>
<sequence length="144" mass="16267">MTYNEYLLEVRAGVELDRPPRIAFDAVVAPYLLSQWFADRAKVAARRGGAYEITRHDETASGRILDLVPNRRVLISWDPVQASHVVVPGSELEFFVEPTPTGSRIHAVWWKIPTAETEALTADLTQRLERLREAVHRLPVLPGD</sequence>
<name>A0A853CSS8_9MICO</name>
<dbReference type="CDD" id="cd07814">
    <property type="entry name" value="SRPBCC_CalC_Aha1-like"/>
    <property type="match status" value="1"/>
</dbReference>
<dbReference type="Gene3D" id="3.30.530.20">
    <property type="match status" value="1"/>
</dbReference>
<gene>
    <name evidence="3" type="ORF">HNR13_000561</name>
</gene>
<dbReference type="EMBL" id="JACCFL010000001">
    <property type="protein sequence ID" value="NYJ22274.1"/>
    <property type="molecule type" value="Genomic_DNA"/>
</dbReference>
<feature type="domain" description="Activator of Hsp90 ATPase homologue 1/2-like C-terminal" evidence="2">
    <location>
        <begin position="18"/>
        <end position="135"/>
    </location>
</feature>
<proteinExistence type="inferred from homology"/>
<protein>
    <submittedName>
        <fullName evidence="3">Uncharacterized protein YndB with AHSA1/START domain</fullName>
    </submittedName>
</protein>
<evidence type="ECO:0000256" key="1">
    <source>
        <dbReference type="ARBA" id="ARBA00006817"/>
    </source>
</evidence>
<comment type="caution">
    <text evidence="3">The sequence shown here is derived from an EMBL/GenBank/DDBJ whole genome shotgun (WGS) entry which is preliminary data.</text>
</comment>
<comment type="similarity">
    <text evidence="1">Belongs to the AHA1 family.</text>
</comment>
<dbReference type="Pfam" id="PF08327">
    <property type="entry name" value="AHSA1"/>
    <property type="match status" value="1"/>
</dbReference>
<dbReference type="SUPFAM" id="SSF55961">
    <property type="entry name" value="Bet v1-like"/>
    <property type="match status" value="1"/>
</dbReference>
<dbReference type="AlphaFoldDB" id="A0A853CSS8"/>
<dbReference type="InterPro" id="IPR013538">
    <property type="entry name" value="ASHA1/2-like_C"/>
</dbReference>
<dbReference type="InterPro" id="IPR023393">
    <property type="entry name" value="START-like_dom_sf"/>
</dbReference>
<organism evidence="3 4">
    <name type="scientific">Leifsonia shinshuensis</name>
    <dbReference type="NCBI Taxonomy" id="150026"/>
    <lineage>
        <taxon>Bacteria</taxon>
        <taxon>Bacillati</taxon>
        <taxon>Actinomycetota</taxon>
        <taxon>Actinomycetes</taxon>
        <taxon>Micrococcales</taxon>
        <taxon>Microbacteriaceae</taxon>
        <taxon>Leifsonia</taxon>
    </lineage>
</organism>
<dbReference type="RefSeq" id="WP_179604340.1">
    <property type="nucleotide sequence ID" value="NZ_BAABEH010000001.1"/>
</dbReference>
<evidence type="ECO:0000313" key="3">
    <source>
        <dbReference type="EMBL" id="NYJ22274.1"/>
    </source>
</evidence>
<evidence type="ECO:0000313" key="4">
    <source>
        <dbReference type="Proteomes" id="UP000578352"/>
    </source>
</evidence>
<dbReference type="Proteomes" id="UP000578352">
    <property type="component" value="Unassembled WGS sequence"/>
</dbReference>